<comment type="caution">
    <text evidence="1">The sequence shown here is derived from an EMBL/GenBank/DDBJ whole genome shotgun (WGS) entry which is preliminary data.</text>
</comment>
<dbReference type="Proteomes" id="UP000325779">
    <property type="component" value="Unassembled WGS sequence"/>
</dbReference>
<protein>
    <submittedName>
        <fullName evidence="1">Uncharacterized protein</fullName>
    </submittedName>
</protein>
<proteinExistence type="predicted"/>
<reference evidence="1 2" key="1">
    <citation type="submission" date="2019-09" db="EMBL/GenBank/DDBJ databases">
        <authorList>
            <person name="Chandra G."/>
            <person name="Truman W A."/>
        </authorList>
    </citation>
    <scope>NUCLEOTIDE SEQUENCE [LARGE SCALE GENOMIC DNA]</scope>
    <source>
        <strain evidence="1">PS732</strain>
    </source>
</reference>
<evidence type="ECO:0000313" key="2">
    <source>
        <dbReference type="Proteomes" id="UP000325779"/>
    </source>
</evidence>
<sequence>MDVDKTQENYRVQGSMAKSINFFISTLQNSHQHSVKENNGSFPHG</sequence>
<name>A0ABD7VL84_PSEFL</name>
<evidence type="ECO:0000313" key="1">
    <source>
        <dbReference type="EMBL" id="VVP33460.1"/>
    </source>
</evidence>
<gene>
    <name evidence="1" type="ORF">PS732_04509</name>
</gene>
<dbReference type="EMBL" id="CABVIJ010000023">
    <property type="protein sequence ID" value="VVP33460.1"/>
    <property type="molecule type" value="Genomic_DNA"/>
</dbReference>
<accession>A0ABD7VL84</accession>
<organism evidence="1 2">
    <name type="scientific">Pseudomonas fluorescens</name>
    <dbReference type="NCBI Taxonomy" id="294"/>
    <lineage>
        <taxon>Bacteria</taxon>
        <taxon>Pseudomonadati</taxon>
        <taxon>Pseudomonadota</taxon>
        <taxon>Gammaproteobacteria</taxon>
        <taxon>Pseudomonadales</taxon>
        <taxon>Pseudomonadaceae</taxon>
        <taxon>Pseudomonas</taxon>
    </lineage>
</organism>
<dbReference type="AlphaFoldDB" id="A0ABD7VL84"/>
<dbReference type="RefSeq" id="WP_191623973.1">
    <property type="nucleotide sequence ID" value="NZ_CABVIJ010000023.1"/>
</dbReference>